<proteinExistence type="predicted"/>
<dbReference type="PANTHER" id="PTHR13318:SF224">
    <property type="entry name" value="COI1 F-BOX DOMAIN-CONTAINING PROTEIN"/>
    <property type="match status" value="1"/>
</dbReference>
<dbReference type="EMBL" id="JANIEX010000115">
    <property type="protein sequence ID" value="KAJ3573101.1"/>
    <property type="molecule type" value="Genomic_DNA"/>
</dbReference>
<gene>
    <name evidence="1" type="ORF">NP233_g2647</name>
</gene>
<protein>
    <recommendedName>
        <fullName evidence="3">F-box domain-containing protein</fullName>
    </recommendedName>
</protein>
<sequence>MHQCLEIYDIRECICQHLAYTNSLDALTKLARTCSAFLDPALNALWHTIPSLEPLVRCLPDDAWAVRQSLWRNPVLTLNRQTTHQDWERCKFYAHRIRHYGAEDDDIITLDQMKGATQTDKTFYLAFKPPSDLDYDENHPTTAPNPSPLLSLPNLQSCRLIPHTHDPIPHYSPFLAPTLRSLDLRLPSPLWVGDTTIIGLLRSLPVACPLLQKLCLYGVKIGLVTFPGPCSGQGAHDEREVDELLVNALRGLRHLESIQCPYIWFPAEAVKHFARHMKLRSLSMKNTAENVIDVLKNDVQEGRRRDVYFEYLEDLGVDCSPRGGLLEVIELLGYVANAARLRVLEVARTGGIPTETEIRGFIQSLADLTVQTTTINGARVNSSLRSLQIHQGDETGFLTPDELPTPIPKYTTTLSTLSPLLDFINLAELSIMVETRFSLDDDDARQMARAWPKLKQLELGYCGGGWGREGKTFTLEGLRAFARYCPGLEELGVSVTITSSQLAPTIPDVERDVDLRRTGAVGGSSSRGDETGACCHKLRYLDLGDSVYFGEPERVAQCLLDIFPSLSRVYGPSMAMSPEWEKKWMRVSKLVHEMQALLEYSRTVVI</sequence>
<evidence type="ECO:0000313" key="2">
    <source>
        <dbReference type="Proteomes" id="UP001213000"/>
    </source>
</evidence>
<dbReference type="Gene3D" id="3.80.10.10">
    <property type="entry name" value="Ribonuclease Inhibitor"/>
    <property type="match status" value="1"/>
</dbReference>
<keyword evidence="2" id="KW-1185">Reference proteome</keyword>
<comment type="caution">
    <text evidence="1">The sequence shown here is derived from an EMBL/GenBank/DDBJ whole genome shotgun (WGS) entry which is preliminary data.</text>
</comment>
<reference evidence="1" key="1">
    <citation type="submission" date="2022-07" db="EMBL/GenBank/DDBJ databases">
        <title>Genome Sequence of Leucocoprinus birnbaumii.</title>
        <authorList>
            <person name="Buettner E."/>
        </authorList>
    </citation>
    <scope>NUCLEOTIDE SEQUENCE</scope>
    <source>
        <strain evidence="1">VT141</strain>
    </source>
</reference>
<dbReference type="SUPFAM" id="SSF52047">
    <property type="entry name" value="RNI-like"/>
    <property type="match status" value="1"/>
</dbReference>
<dbReference type="GO" id="GO:0019005">
    <property type="term" value="C:SCF ubiquitin ligase complex"/>
    <property type="evidence" value="ECO:0007669"/>
    <property type="project" value="TreeGrafter"/>
</dbReference>
<dbReference type="InterPro" id="IPR032675">
    <property type="entry name" value="LRR_dom_sf"/>
</dbReference>
<evidence type="ECO:0008006" key="3">
    <source>
        <dbReference type="Google" id="ProtNLM"/>
    </source>
</evidence>
<name>A0AAD5YYX1_9AGAR</name>
<dbReference type="Proteomes" id="UP001213000">
    <property type="component" value="Unassembled WGS sequence"/>
</dbReference>
<dbReference type="GO" id="GO:0031146">
    <property type="term" value="P:SCF-dependent proteasomal ubiquitin-dependent protein catabolic process"/>
    <property type="evidence" value="ECO:0007669"/>
    <property type="project" value="TreeGrafter"/>
</dbReference>
<dbReference type="PANTHER" id="PTHR13318">
    <property type="entry name" value="PARTNER OF PAIRED, ISOFORM B-RELATED"/>
    <property type="match status" value="1"/>
</dbReference>
<evidence type="ECO:0000313" key="1">
    <source>
        <dbReference type="EMBL" id="KAJ3573101.1"/>
    </source>
</evidence>
<accession>A0AAD5YYX1</accession>
<dbReference type="AlphaFoldDB" id="A0AAD5YYX1"/>
<organism evidence="1 2">
    <name type="scientific">Leucocoprinus birnbaumii</name>
    <dbReference type="NCBI Taxonomy" id="56174"/>
    <lineage>
        <taxon>Eukaryota</taxon>
        <taxon>Fungi</taxon>
        <taxon>Dikarya</taxon>
        <taxon>Basidiomycota</taxon>
        <taxon>Agaricomycotina</taxon>
        <taxon>Agaricomycetes</taxon>
        <taxon>Agaricomycetidae</taxon>
        <taxon>Agaricales</taxon>
        <taxon>Agaricineae</taxon>
        <taxon>Agaricaceae</taxon>
        <taxon>Leucocoprinus</taxon>
    </lineage>
</organism>